<gene>
    <name evidence="1" type="ORF">ASZ90_009496</name>
</gene>
<dbReference type="AlphaFoldDB" id="A0A0W8FJI1"/>
<dbReference type="Pfam" id="PF10865">
    <property type="entry name" value="DUF2703"/>
    <property type="match status" value="1"/>
</dbReference>
<accession>A0A0W8FJI1</accession>
<reference evidence="1" key="1">
    <citation type="journal article" date="2015" name="Proc. Natl. Acad. Sci. U.S.A.">
        <title>Networks of energetic and metabolic interactions define dynamics in microbial communities.</title>
        <authorList>
            <person name="Embree M."/>
            <person name="Liu J.K."/>
            <person name="Al-Bassam M.M."/>
            <person name="Zengler K."/>
        </authorList>
    </citation>
    <scope>NUCLEOTIDE SEQUENCE</scope>
</reference>
<comment type="caution">
    <text evidence="1">The sequence shown here is derived from an EMBL/GenBank/DDBJ whole genome shotgun (WGS) entry which is preliminary data.</text>
</comment>
<dbReference type="InterPro" id="IPR021219">
    <property type="entry name" value="DUF2703"/>
</dbReference>
<protein>
    <submittedName>
        <fullName evidence="1">Uncharacterized protein</fullName>
    </submittedName>
</protein>
<dbReference type="EMBL" id="LNQE01001145">
    <property type="protein sequence ID" value="KUG20770.1"/>
    <property type="molecule type" value="Genomic_DNA"/>
</dbReference>
<sequence>MAERELIVEWRHMPGGIDDLRHESEKRGMRAMGVVREIATLLEEEGVSVRIVETVLSDKAAEESERILFNGVPLEDLVEGMEVTATPGGPCAGCAGCEMGESDYEGEECEAILPELIGRAALKALGVDTTAE</sequence>
<proteinExistence type="predicted"/>
<evidence type="ECO:0000313" key="1">
    <source>
        <dbReference type="EMBL" id="KUG20770.1"/>
    </source>
</evidence>
<organism evidence="1">
    <name type="scientific">hydrocarbon metagenome</name>
    <dbReference type="NCBI Taxonomy" id="938273"/>
    <lineage>
        <taxon>unclassified sequences</taxon>
        <taxon>metagenomes</taxon>
        <taxon>ecological metagenomes</taxon>
    </lineage>
</organism>
<name>A0A0W8FJI1_9ZZZZ</name>